<accession>A0A914GZM4</accession>
<feature type="region of interest" description="Disordered" evidence="2">
    <location>
        <begin position="27"/>
        <end position="47"/>
    </location>
</feature>
<evidence type="ECO:0000313" key="4">
    <source>
        <dbReference type="WBParaSite" id="Gr19_v10_g12668.t1"/>
    </source>
</evidence>
<organism evidence="3 4">
    <name type="scientific">Globodera rostochiensis</name>
    <name type="common">Golden nematode worm</name>
    <name type="synonym">Heterodera rostochiensis</name>
    <dbReference type="NCBI Taxonomy" id="31243"/>
    <lineage>
        <taxon>Eukaryota</taxon>
        <taxon>Metazoa</taxon>
        <taxon>Ecdysozoa</taxon>
        <taxon>Nematoda</taxon>
        <taxon>Chromadorea</taxon>
        <taxon>Rhabditida</taxon>
        <taxon>Tylenchina</taxon>
        <taxon>Tylenchomorpha</taxon>
        <taxon>Tylenchoidea</taxon>
        <taxon>Heteroderidae</taxon>
        <taxon>Heteroderinae</taxon>
        <taxon>Globodera</taxon>
    </lineage>
</organism>
<sequence length="129" mass="15210">MAAGVGPTWIHALHQIIANYGGKRRRIGQIDGGKGEKSRAKRARTRKTAHRLSEVELGLLRVEDEKRELQHRIKELDHSLKQSNELNGRLENKHYYEERVNPKRERTEYEWIWIQTEHRLNIEIVALSL</sequence>
<name>A0A914GZM4_GLORO</name>
<dbReference type="Proteomes" id="UP000887572">
    <property type="component" value="Unplaced"/>
</dbReference>
<evidence type="ECO:0000313" key="3">
    <source>
        <dbReference type="Proteomes" id="UP000887572"/>
    </source>
</evidence>
<feature type="coiled-coil region" evidence="1">
    <location>
        <begin position="52"/>
        <end position="93"/>
    </location>
</feature>
<dbReference type="WBParaSite" id="Gr19_v10_g12668.t1">
    <property type="protein sequence ID" value="Gr19_v10_g12668.t1"/>
    <property type="gene ID" value="Gr19_v10_g12668"/>
</dbReference>
<reference evidence="4" key="1">
    <citation type="submission" date="2022-11" db="UniProtKB">
        <authorList>
            <consortium name="WormBaseParasite"/>
        </authorList>
    </citation>
    <scope>IDENTIFICATION</scope>
</reference>
<proteinExistence type="predicted"/>
<keyword evidence="1" id="KW-0175">Coiled coil</keyword>
<keyword evidence="3" id="KW-1185">Reference proteome</keyword>
<protein>
    <submittedName>
        <fullName evidence="4">Uncharacterized protein</fullName>
    </submittedName>
</protein>
<evidence type="ECO:0000256" key="2">
    <source>
        <dbReference type="SAM" id="MobiDB-lite"/>
    </source>
</evidence>
<evidence type="ECO:0000256" key="1">
    <source>
        <dbReference type="SAM" id="Coils"/>
    </source>
</evidence>
<dbReference type="AlphaFoldDB" id="A0A914GZM4"/>